<comment type="caution">
    <text evidence="2">The sequence shown here is derived from an EMBL/GenBank/DDBJ whole genome shotgun (WGS) entry which is preliminary data.</text>
</comment>
<proteinExistence type="predicted"/>
<feature type="region of interest" description="Disordered" evidence="1">
    <location>
        <begin position="1"/>
        <end position="32"/>
    </location>
</feature>
<accession>A0A8H6YW59</accession>
<reference evidence="2" key="1">
    <citation type="submission" date="2020-05" db="EMBL/GenBank/DDBJ databases">
        <title>Mycena genomes resolve the evolution of fungal bioluminescence.</title>
        <authorList>
            <person name="Tsai I.J."/>
        </authorList>
    </citation>
    <scope>NUCLEOTIDE SEQUENCE</scope>
    <source>
        <strain evidence="2">CCC161011</strain>
    </source>
</reference>
<evidence type="ECO:0000256" key="1">
    <source>
        <dbReference type="SAM" id="MobiDB-lite"/>
    </source>
</evidence>
<dbReference type="EMBL" id="JACAZI010000002">
    <property type="protein sequence ID" value="KAF7368205.1"/>
    <property type="molecule type" value="Genomic_DNA"/>
</dbReference>
<dbReference type="OrthoDB" id="3047612at2759"/>
<gene>
    <name evidence="2" type="ORF">MVEN_00140100</name>
</gene>
<feature type="compositionally biased region" description="Low complexity" evidence="1">
    <location>
        <begin position="88"/>
        <end position="97"/>
    </location>
</feature>
<protein>
    <submittedName>
        <fullName evidence="2">Uncharacterized protein</fullName>
    </submittedName>
</protein>
<evidence type="ECO:0000313" key="3">
    <source>
        <dbReference type="Proteomes" id="UP000620124"/>
    </source>
</evidence>
<organism evidence="2 3">
    <name type="scientific">Mycena venus</name>
    <dbReference type="NCBI Taxonomy" id="2733690"/>
    <lineage>
        <taxon>Eukaryota</taxon>
        <taxon>Fungi</taxon>
        <taxon>Dikarya</taxon>
        <taxon>Basidiomycota</taxon>
        <taxon>Agaricomycotina</taxon>
        <taxon>Agaricomycetes</taxon>
        <taxon>Agaricomycetidae</taxon>
        <taxon>Agaricales</taxon>
        <taxon>Marasmiineae</taxon>
        <taxon>Mycenaceae</taxon>
        <taxon>Mycena</taxon>
    </lineage>
</organism>
<dbReference type="Proteomes" id="UP000620124">
    <property type="component" value="Unassembled WGS sequence"/>
</dbReference>
<keyword evidence="3" id="KW-1185">Reference proteome</keyword>
<evidence type="ECO:0000313" key="2">
    <source>
        <dbReference type="EMBL" id="KAF7368205.1"/>
    </source>
</evidence>
<sequence>MAQATGFGLALASPGFGPGPEFCKPGPGEAKPKSWLVGQAKPGKHYAPYNFGINRAWFERYKDHPQYAPLLEDWDQYIDPGGLGTSQHASGVGAAAGHVEEELNAQGATSDED</sequence>
<name>A0A8H6YW59_9AGAR</name>
<dbReference type="AlphaFoldDB" id="A0A8H6YW59"/>
<feature type="region of interest" description="Disordered" evidence="1">
    <location>
        <begin position="82"/>
        <end position="113"/>
    </location>
</feature>